<sequence length="133" mass="15315">MSPITVVNKQVTVFLIAIKNKDEQSLKSLFPDGQAMDPPTTLDSDDKRLLLLAKNLERPKKPKKPKTRKAASCCFNTTKYSYKTCRCLIVYRCTWLFLVLLVFLAVFMLKHQKKVRKAFKIANAFLEEEKGDD</sequence>
<keyword evidence="1" id="KW-0472">Membrane</keyword>
<keyword evidence="1" id="KW-1133">Transmembrane helix</keyword>
<dbReference type="KEGG" id="cbr:CBG_27285"/>
<dbReference type="eggNOG" id="KOG2818">
    <property type="taxonomic scope" value="Eukaryota"/>
</dbReference>
<evidence type="ECO:0000313" key="2">
    <source>
        <dbReference type="EMBL" id="CAS01103.1"/>
    </source>
</evidence>
<dbReference type="EMBL" id="HE601375">
    <property type="protein sequence ID" value="CAS01103.1"/>
    <property type="molecule type" value="Genomic_DNA"/>
</dbReference>
<protein>
    <submittedName>
        <fullName evidence="2">Protein CBG27285</fullName>
    </submittedName>
</protein>
<name>B6IE39_CAEBR</name>
<dbReference type="Proteomes" id="UP000008549">
    <property type="component" value="Unassembled WGS sequence"/>
</dbReference>
<dbReference type="GeneID" id="68918739"/>
<dbReference type="FunCoup" id="B6IE39">
    <property type="interactions" value="136"/>
</dbReference>
<keyword evidence="3" id="KW-1185">Reference proteome</keyword>
<dbReference type="CTD" id="68918739"/>
<gene>
    <name evidence="2" type="ORF">CBG27285</name>
    <name evidence="2" type="ORF">CBG_27285</name>
</gene>
<dbReference type="RefSeq" id="XP_045100660.1">
    <property type="nucleotide sequence ID" value="XM_045238330.1"/>
</dbReference>
<evidence type="ECO:0000313" key="3">
    <source>
        <dbReference type="Proteomes" id="UP000008549"/>
    </source>
</evidence>
<dbReference type="InParanoid" id="B6IE39"/>
<reference evidence="2 3" key="2">
    <citation type="journal article" date="2011" name="PLoS Genet.">
        <title>Caenorhabditis briggsae recombinant inbred line genotypes reveal inter-strain incompatibility and the evolution of recombination.</title>
        <authorList>
            <person name="Ross J.A."/>
            <person name="Koboldt D.C."/>
            <person name="Staisch J.E."/>
            <person name="Chamberlin H.M."/>
            <person name="Gupta B.P."/>
            <person name="Miller R.D."/>
            <person name="Baird S.E."/>
            <person name="Haag E.S."/>
        </authorList>
    </citation>
    <scope>NUCLEOTIDE SEQUENCE [LARGE SCALE GENOMIC DNA]</scope>
    <source>
        <strain evidence="2 3">AF16</strain>
    </source>
</reference>
<evidence type="ECO:0000256" key="1">
    <source>
        <dbReference type="SAM" id="Phobius"/>
    </source>
</evidence>
<feature type="transmembrane region" description="Helical" evidence="1">
    <location>
        <begin position="89"/>
        <end position="109"/>
    </location>
</feature>
<organism evidence="2 3">
    <name type="scientific">Caenorhabditis briggsae</name>
    <dbReference type="NCBI Taxonomy" id="6238"/>
    <lineage>
        <taxon>Eukaryota</taxon>
        <taxon>Metazoa</taxon>
        <taxon>Ecdysozoa</taxon>
        <taxon>Nematoda</taxon>
        <taxon>Chromadorea</taxon>
        <taxon>Rhabditida</taxon>
        <taxon>Rhabditina</taxon>
        <taxon>Rhabditomorpha</taxon>
        <taxon>Rhabditoidea</taxon>
        <taxon>Rhabditidae</taxon>
        <taxon>Peloderinae</taxon>
        <taxon>Caenorhabditis</taxon>
    </lineage>
</organism>
<dbReference type="STRING" id="6238.B6IE39"/>
<keyword evidence="1" id="KW-0812">Transmembrane</keyword>
<proteinExistence type="predicted"/>
<dbReference type="HOGENOM" id="CLU_2123285_0_0_1"/>
<reference evidence="2 3" key="1">
    <citation type="journal article" date="2003" name="PLoS Biol.">
        <title>The genome sequence of Caenorhabditis briggsae: a platform for comparative genomics.</title>
        <authorList>
            <person name="Stein L.D."/>
            <person name="Bao Z."/>
            <person name="Blasiar D."/>
            <person name="Blumenthal T."/>
            <person name="Brent M.R."/>
            <person name="Chen N."/>
            <person name="Chinwalla A."/>
            <person name="Clarke L."/>
            <person name="Clee C."/>
            <person name="Coghlan A."/>
            <person name="Coulson A."/>
            <person name="D'Eustachio P."/>
            <person name="Fitch D.H."/>
            <person name="Fulton L.A."/>
            <person name="Fulton R.E."/>
            <person name="Griffiths-Jones S."/>
            <person name="Harris T.W."/>
            <person name="Hillier L.W."/>
            <person name="Kamath R."/>
            <person name="Kuwabara P.E."/>
            <person name="Mardis E.R."/>
            <person name="Marra M.A."/>
            <person name="Miner T.L."/>
            <person name="Minx P."/>
            <person name="Mullikin J.C."/>
            <person name="Plumb R.W."/>
            <person name="Rogers J."/>
            <person name="Schein J.E."/>
            <person name="Sohrmann M."/>
            <person name="Spieth J."/>
            <person name="Stajich J.E."/>
            <person name="Wei C."/>
            <person name="Willey D."/>
            <person name="Wilson R.K."/>
            <person name="Durbin R."/>
            <person name="Waterston R.H."/>
        </authorList>
    </citation>
    <scope>NUCLEOTIDE SEQUENCE [LARGE SCALE GENOMIC DNA]</scope>
    <source>
        <strain evidence="2 3">AF16</strain>
    </source>
</reference>
<dbReference type="AlphaFoldDB" id="B6IE39"/>
<accession>B6IE39</accession>